<sequence length="553" mass="61614">MLSRLYIQNYAIIDEIDIHFSDKLNIITGETGAGKSIVMGALSLILGERADSNVLLQKDKKCYVEGYFKAHTKSIARFLKENDLDEEEQIIIRREIAVNGKSRAFINDTPVTVSQLQQLSSMLVDLHQQFDTLALGESDFQREAIDALSGTEDLLKKYYGVYTQLKQAGRKLADLKSQKDSFNKEADYHRFLYSELEEANLSENELEEADAELKLLSNSENIKAALTKVFYELSDGEQPLVQHLKQIANSLQPYTDYHSSLPGIVQRLLAAQIELSDIADETESINDKVNHDPQRMEHLNERLTLGYKLLKKHSLHTTAELLALKDDLENKLQAALNVDEEIAAIEAEVNQLTAKAVELAEKISAKRRAQAKPFEDKVNSLLTQVGMPNARLKADITGSKEGALHEYGFDNIEFLFDANKSNRFAPVRKVASGGELSRLMLCIKSLVAASMDLPTMIFDEIDTGISGEAAKQVGVIMKELSTSRQVISITHQPQIAGKADAHFFVYKQMAGERVKTNIRQLSKDERVTAIAKMLGGEQPSAAALENAREMVGV</sequence>
<evidence type="ECO:0000259" key="8">
    <source>
        <dbReference type="Pfam" id="PF02463"/>
    </source>
</evidence>
<feature type="domain" description="RecF/RecN/SMC N-terminal" evidence="8">
    <location>
        <begin position="1"/>
        <end position="510"/>
    </location>
</feature>
<evidence type="ECO:0000313" key="10">
    <source>
        <dbReference type="Proteomes" id="UP000812270"/>
    </source>
</evidence>
<dbReference type="InterPro" id="IPR004604">
    <property type="entry name" value="DNA_recomb/repair_RecN"/>
</dbReference>
<dbReference type="GO" id="GO:0005524">
    <property type="term" value="F:ATP binding"/>
    <property type="evidence" value="ECO:0007669"/>
    <property type="project" value="UniProtKB-KW"/>
</dbReference>
<dbReference type="GO" id="GO:0006281">
    <property type="term" value="P:DNA repair"/>
    <property type="evidence" value="ECO:0007669"/>
    <property type="project" value="UniProtKB-KW"/>
</dbReference>
<evidence type="ECO:0000256" key="3">
    <source>
        <dbReference type="ARBA" id="ARBA00022763"/>
    </source>
</evidence>
<dbReference type="NCBIfam" id="TIGR00634">
    <property type="entry name" value="recN"/>
    <property type="match status" value="1"/>
</dbReference>
<keyword evidence="3 6" id="KW-0227">DNA damage</keyword>
<proteinExistence type="inferred from homology"/>
<dbReference type="Proteomes" id="UP000812270">
    <property type="component" value="Unassembled WGS sequence"/>
</dbReference>
<keyword evidence="4" id="KW-0067">ATP-binding</keyword>
<comment type="function">
    <text evidence="1 6">May be involved in recombinational repair of damaged DNA.</text>
</comment>
<dbReference type="AlphaFoldDB" id="A0A9E2W445"/>
<protein>
    <recommendedName>
        <fullName evidence="6">DNA repair protein RecN</fullName>
    </recommendedName>
    <alternativeName>
        <fullName evidence="6">Recombination protein N</fullName>
    </alternativeName>
</protein>
<feature type="coiled-coil region" evidence="7">
    <location>
        <begin position="165"/>
        <end position="219"/>
    </location>
</feature>
<dbReference type="EMBL" id="JAHSPG010000003">
    <property type="protein sequence ID" value="MBV4357018.1"/>
    <property type="molecule type" value="Genomic_DNA"/>
</dbReference>
<dbReference type="PIRSF" id="PIRSF003128">
    <property type="entry name" value="RecN"/>
    <property type="match status" value="1"/>
</dbReference>
<dbReference type="GO" id="GO:0006310">
    <property type="term" value="P:DNA recombination"/>
    <property type="evidence" value="ECO:0007669"/>
    <property type="project" value="InterPro"/>
</dbReference>
<dbReference type="InterPro" id="IPR003395">
    <property type="entry name" value="RecF/RecN/SMC_N"/>
</dbReference>
<keyword evidence="5 6" id="KW-0234">DNA repair</keyword>
<organism evidence="9 10">
    <name type="scientific">Pinibacter aurantiacus</name>
    <dbReference type="NCBI Taxonomy" id="2851599"/>
    <lineage>
        <taxon>Bacteria</taxon>
        <taxon>Pseudomonadati</taxon>
        <taxon>Bacteroidota</taxon>
        <taxon>Chitinophagia</taxon>
        <taxon>Chitinophagales</taxon>
        <taxon>Chitinophagaceae</taxon>
        <taxon>Pinibacter</taxon>
    </lineage>
</organism>
<gene>
    <name evidence="9" type="primary">recN</name>
    <name evidence="9" type="ORF">KTO63_07680</name>
</gene>
<evidence type="ECO:0000256" key="4">
    <source>
        <dbReference type="ARBA" id="ARBA00022840"/>
    </source>
</evidence>
<dbReference type="GO" id="GO:0043590">
    <property type="term" value="C:bacterial nucleoid"/>
    <property type="evidence" value="ECO:0007669"/>
    <property type="project" value="TreeGrafter"/>
</dbReference>
<feature type="coiled-coil region" evidence="7">
    <location>
        <begin position="318"/>
        <end position="369"/>
    </location>
</feature>
<name>A0A9E2W445_9BACT</name>
<dbReference type="Pfam" id="PF02463">
    <property type="entry name" value="SMC_N"/>
    <property type="match status" value="1"/>
</dbReference>
<dbReference type="PANTHER" id="PTHR11059:SF0">
    <property type="entry name" value="DNA REPAIR PROTEIN RECN"/>
    <property type="match status" value="1"/>
</dbReference>
<dbReference type="PANTHER" id="PTHR11059">
    <property type="entry name" value="DNA REPAIR PROTEIN RECN"/>
    <property type="match status" value="1"/>
</dbReference>
<dbReference type="RefSeq" id="WP_217790643.1">
    <property type="nucleotide sequence ID" value="NZ_JAHSPG010000003.1"/>
</dbReference>
<comment type="caution">
    <text evidence="9">The sequence shown here is derived from an EMBL/GenBank/DDBJ whole genome shotgun (WGS) entry which is preliminary data.</text>
</comment>
<keyword evidence="2" id="KW-0547">Nucleotide-binding</keyword>
<accession>A0A9E2W445</accession>
<keyword evidence="7" id="KW-0175">Coiled coil</keyword>
<evidence type="ECO:0000256" key="6">
    <source>
        <dbReference type="PIRNR" id="PIRNR003128"/>
    </source>
</evidence>
<reference evidence="9" key="1">
    <citation type="submission" date="2021-06" db="EMBL/GenBank/DDBJ databases">
        <authorList>
            <person name="Huq M.A."/>
        </authorList>
    </citation>
    <scope>NUCLEOTIDE SEQUENCE</scope>
    <source>
        <strain evidence="9">MAH-26</strain>
    </source>
</reference>
<evidence type="ECO:0000256" key="2">
    <source>
        <dbReference type="ARBA" id="ARBA00022741"/>
    </source>
</evidence>
<keyword evidence="10" id="KW-1185">Reference proteome</keyword>
<dbReference type="GO" id="GO:0009432">
    <property type="term" value="P:SOS response"/>
    <property type="evidence" value="ECO:0007669"/>
    <property type="project" value="TreeGrafter"/>
</dbReference>
<comment type="similarity">
    <text evidence="6">Belongs to the RecN family.</text>
</comment>
<evidence type="ECO:0000256" key="7">
    <source>
        <dbReference type="SAM" id="Coils"/>
    </source>
</evidence>
<evidence type="ECO:0000256" key="1">
    <source>
        <dbReference type="ARBA" id="ARBA00003618"/>
    </source>
</evidence>
<evidence type="ECO:0000313" key="9">
    <source>
        <dbReference type="EMBL" id="MBV4357018.1"/>
    </source>
</evidence>
<dbReference type="CDD" id="cd03241">
    <property type="entry name" value="ABC_RecN"/>
    <property type="match status" value="2"/>
</dbReference>
<evidence type="ECO:0000256" key="5">
    <source>
        <dbReference type="ARBA" id="ARBA00023204"/>
    </source>
</evidence>